<evidence type="ECO:0000313" key="9">
    <source>
        <dbReference type="Proteomes" id="UP001550210"/>
    </source>
</evidence>
<dbReference type="InterPro" id="IPR020630">
    <property type="entry name" value="THF_DH/CycHdrlase_cat_dom"/>
</dbReference>
<evidence type="ECO:0000256" key="1">
    <source>
        <dbReference type="ARBA" id="ARBA00022563"/>
    </source>
</evidence>
<keyword evidence="2" id="KW-0028">Amino-acid biosynthesis</keyword>
<dbReference type="SUPFAM" id="SSF53223">
    <property type="entry name" value="Aminoacid dehydrogenase-like, N-terminal domain"/>
    <property type="match status" value="1"/>
</dbReference>
<keyword evidence="3" id="KW-0658">Purine biosynthesis</keyword>
<accession>A0ABV2UTZ7</accession>
<dbReference type="PANTHER" id="PTHR48099:SF6">
    <property type="entry name" value="METHENYL TETRAHYDROFOLATE CYCLOHYDROLASE _ NADP-DEPENDENT METHYLENE H4F DEHYDROGENASE"/>
    <property type="match status" value="1"/>
</dbReference>
<dbReference type="PANTHER" id="PTHR48099">
    <property type="entry name" value="C-1-TETRAHYDROFOLATE SYNTHASE, CYTOPLASMIC-RELATED"/>
    <property type="match status" value="1"/>
</dbReference>
<dbReference type="InterPro" id="IPR036291">
    <property type="entry name" value="NAD(P)-bd_dom_sf"/>
</dbReference>
<dbReference type="Pfam" id="PF00763">
    <property type="entry name" value="THF_DHG_CYH"/>
    <property type="match status" value="1"/>
</dbReference>
<gene>
    <name evidence="8" type="ORF">ABZZ21_10685</name>
</gene>
<dbReference type="Pfam" id="PF02882">
    <property type="entry name" value="THF_DHG_CYH_C"/>
    <property type="match status" value="1"/>
</dbReference>
<feature type="domain" description="Tetrahydrofolate dehydrogenase/cyclohydrolase NAD(P)-binding" evidence="7">
    <location>
        <begin position="139"/>
        <end position="271"/>
    </location>
</feature>
<dbReference type="InterPro" id="IPR020631">
    <property type="entry name" value="THF_DH/CycHdrlase_NAD-bd_dom"/>
</dbReference>
<feature type="compositionally biased region" description="Pro residues" evidence="5">
    <location>
        <begin position="465"/>
        <end position="478"/>
    </location>
</feature>
<evidence type="ECO:0000313" key="8">
    <source>
        <dbReference type="EMBL" id="MET9845028.1"/>
    </source>
</evidence>
<evidence type="ECO:0000256" key="4">
    <source>
        <dbReference type="ARBA" id="ARBA00023167"/>
    </source>
</evidence>
<keyword evidence="1" id="KW-0554">One-carbon metabolism</keyword>
<dbReference type="Proteomes" id="UP001550210">
    <property type="component" value="Unassembled WGS sequence"/>
</dbReference>
<reference evidence="8 9" key="1">
    <citation type="submission" date="2024-06" db="EMBL/GenBank/DDBJ databases">
        <title>The Natural Products Discovery Center: Release of the First 8490 Sequenced Strains for Exploring Actinobacteria Biosynthetic Diversity.</title>
        <authorList>
            <person name="Kalkreuter E."/>
            <person name="Kautsar S.A."/>
            <person name="Yang D."/>
            <person name="Bader C.D."/>
            <person name="Teijaro C.N."/>
            <person name="Fluegel L."/>
            <person name="Davis C.M."/>
            <person name="Simpson J.R."/>
            <person name="Lauterbach L."/>
            <person name="Steele A.D."/>
            <person name="Gui C."/>
            <person name="Meng S."/>
            <person name="Li G."/>
            <person name="Viehrig K."/>
            <person name="Ye F."/>
            <person name="Su P."/>
            <person name="Kiefer A.F."/>
            <person name="Nichols A."/>
            <person name="Cepeda A.J."/>
            <person name="Yan W."/>
            <person name="Fan B."/>
            <person name="Jiang Y."/>
            <person name="Adhikari A."/>
            <person name="Zheng C.-J."/>
            <person name="Schuster L."/>
            <person name="Cowan T.M."/>
            <person name="Smanski M.J."/>
            <person name="Chevrette M.G."/>
            <person name="De Carvalho L.P.S."/>
            <person name="Shen B."/>
        </authorList>
    </citation>
    <scope>NUCLEOTIDE SEQUENCE [LARGE SCALE GENOMIC DNA]</scope>
    <source>
        <strain evidence="8 9">NPDC006434</strain>
    </source>
</reference>
<dbReference type="Gene3D" id="3.40.50.10860">
    <property type="entry name" value="Leucine Dehydrogenase, chain A, domain 1"/>
    <property type="match status" value="1"/>
</dbReference>
<evidence type="ECO:0000259" key="6">
    <source>
        <dbReference type="Pfam" id="PF00763"/>
    </source>
</evidence>
<feature type="domain" description="Tetrahydrofolate dehydrogenase/cyclohydrolase catalytic" evidence="6">
    <location>
        <begin position="52"/>
        <end position="126"/>
    </location>
</feature>
<dbReference type="InterPro" id="IPR046346">
    <property type="entry name" value="Aminoacid_DH-like_N_sf"/>
</dbReference>
<dbReference type="RefSeq" id="WP_355395545.1">
    <property type="nucleotide sequence ID" value="NZ_JBEXPZ010000012.1"/>
</dbReference>
<dbReference type="Gene3D" id="3.40.50.720">
    <property type="entry name" value="NAD(P)-binding Rossmann-like Domain"/>
    <property type="match status" value="1"/>
</dbReference>
<dbReference type="InterPro" id="IPR000672">
    <property type="entry name" value="THF_DH/CycHdrlase"/>
</dbReference>
<evidence type="ECO:0000259" key="7">
    <source>
        <dbReference type="Pfam" id="PF02882"/>
    </source>
</evidence>
<evidence type="ECO:0000256" key="2">
    <source>
        <dbReference type="ARBA" id="ARBA00022605"/>
    </source>
</evidence>
<sequence>MTEHVSGRDVLRQAKELYEPYRNDVAPTGQRVAIIRFQPAENDPPDWKIKLEASKVSAEQKVKSFEHLGFQADHVVMPPGTTRAQFAEVLERANQDPRTRAIIVQFPPPAHLQPLVQRMDPAKDIDALTKGRSPYNACATAEGICRVVEPFAKDDPVIAVVGSKGFVGQGVVTTLREQGHRLMELDAGDDLRRVRDADIVVSVTGNPGILGPDHLRPHHRLVVDSGFVPQADGSVKGDVQRAAYDIPQHLTPVPGGIGPVEMATLMERVVRREVDPDAPSWKVDARPYLTKEQLTQGAQEPSPATVTAAQATQAAQVGEGRQVVGERAVGGERAVDGERAAMGGQSVGQQAAGQQTPGGSGQQAAGQLGAGGSQGPGQQASREPTAGAQAAGGAAGPQSPGSQASGSPAVGSQGAGAQGAGAQAAVGNPIAQAARLRTGAGHGGVGPGTVNPTAGPSAPARAQSPVPPKPPTPGGPGR</sequence>
<feature type="compositionally biased region" description="Low complexity" evidence="5">
    <location>
        <begin position="341"/>
        <end position="355"/>
    </location>
</feature>
<proteinExistence type="predicted"/>
<keyword evidence="9" id="KW-1185">Reference proteome</keyword>
<comment type="caution">
    <text evidence="8">The sequence shown here is derived from an EMBL/GenBank/DDBJ whole genome shotgun (WGS) entry which is preliminary data.</text>
</comment>
<evidence type="ECO:0000256" key="5">
    <source>
        <dbReference type="SAM" id="MobiDB-lite"/>
    </source>
</evidence>
<dbReference type="SUPFAM" id="SSF51735">
    <property type="entry name" value="NAD(P)-binding Rossmann-fold domains"/>
    <property type="match status" value="1"/>
</dbReference>
<feature type="compositionally biased region" description="Low complexity" evidence="5">
    <location>
        <begin position="376"/>
        <end position="412"/>
    </location>
</feature>
<protein>
    <submittedName>
        <fullName evidence="8">Tetrahydrofolate dehydrogenase/cyclohydrolase catalytic domain-containing protein</fullName>
    </submittedName>
</protein>
<feature type="region of interest" description="Disordered" evidence="5">
    <location>
        <begin position="341"/>
        <end position="478"/>
    </location>
</feature>
<dbReference type="EMBL" id="JBEXPZ010000012">
    <property type="protein sequence ID" value="MET9845028.1"/>
    <property type="molecule type" value="Genomic_DNA"/>
</dbReference>
<dbReference type="PRINTS" id="PR00085">
    <property type="entry name" value="THFDHDRGNASE"/>
</dbReference>
<evidence type="ECO:0000256" key="3">
    <source>
        <dbReference type="ARBA" id="ARBA00022755"/>
    </source>
</evidence>
<organism evidence="8 9">
    <name type="scientific">Streptomyces ossamyceticus</name>
    <dbReference type="NCBI Taxonomy" id="249581"/>
    <lineage>
        <taxon>Bacteria</taxon>
        <taxon>Bacillati</taxon>
        <taxon>Actinomycetota</taxon>
        <taxon>Actinomycetes</taxon>
        <taxon>Kitasatosporales</taxon>
        <taxon>Streptomycetaceae</taxon>
        <taxon>Streptomyces</taxon>
    </lineage>
</organism>
<keyword evidence="4" id="KW-0486">Methionine biosynthesis</keyword>
<name>A0ABV2UTZ7_9ACTN</name>